<keyword evidence="1" id="KW-1133">Transmembrane helix</keyword>
<feature type="transmembrane region" description="Helical" evidence="1">
    <location>
        <begin position="12"/>
        <end position="33"/>
    </location>
</feature>
<evidence type="ECO:0000256" key="1">
    <source>
        <dbReference type="SAM" id="Phobius"/>
    </source>
</evidence>
<reference evidence="2" key="1">
    <citation type="submission" date="2021-05" db="EMBL/GenBank/DDBJ databases">
        <authorList>
            <person name="Alioto T."/>
            <person name="Alioto T."/>
            <person name="Gomez Garrido J."/>
        </authorList>
    </citation>
    <scope>NUCLEOTIDE SEQUENCE</scope>
</reference>
<proteinExistence type="predicted"/>
<keyword evidence="1" id="KW-0812">Transmembrane</keyword>
<evidence type="ECO:0000313" key="2">
    <source>
        <dbReference type="EMBL" id="CAG6581171.1"/>
    </source>
</evidence>
<organism evidence="2">
    <name type="scientific">Culex pipiens</name>
    <name type="common">House mosquito</name>
    <dbReference type="NCBI Taxonomy" id="7175"/>
    <lineage>
        <taxon>Eukaryota</taxon>
        <taxon>Metazoa</taxon>
        <taxon>Ecdysozoa</taxon>
        <taxon>Arthropoda</taxon>
        <taxon>Hexapoda</taxon>
        <taxon>Insecta</taxon>
        <taxon>Pterygota</taxon>
        <taxon>Neoptera</taxon>
        <taxon>Endopterygota</taxon>
        <taxon>Diptera</taxon>
        <taxon>Nematocera</taxon>
        <taxon>Culicoidea</taxon>
        <taxon>Culicidae</taxon>
        <taxon>Culicinae</taxon>
        <taxon>Culicini</taxon>
        <taxon>Culex</taxon>
        <taxon>Culex</taxon>
    </lineage>
</organism>
<accession>A0A8D8K1C3</accession>
<dbReference type="AlphaFoldDB" id="A0A8D8K1C3"/>
<protein>
    <submittedName>
        <fullName evidence="2">(northern house mosquito) hypothetical protein</fullName>
    </submittedName>
</protein>
<dbReference type="EMBL" id="HBUE01200110">
    <property type="protein sequence ID" value="CAG6529385.1"/>
    <property type="molecule type" value="Transcribed_RNA"/>
</dbReference>
<dbReference type="EMBL" id="HBUE01306266">
    <property type="protein sequence ID" value="CAG6581171.1"/>
    <property type="molecule type" value="Transcribed_RNA"/>
</dbReference>
<keyword evidence="1" id="KW-0472">Membrane</keyword>
<sequence>MHWDTCVCATCILFADSVIGFLFILILLIRGFITNDFELNTCRRNVTICANLEKKSKNGARVRNLLFGLFLLSVQHSSAAVTCARYFGVFFFSPKSCFINYHATPIIQIKLKSHDIFLILITFLLHCSKKEMDFC</sequence>
<name>A0A8D8K1C3_CULPI</name>